<sequence length="154" mass="17016">MHANGPALFDRLLGTAGHDGPQTLEQLKDAVARDLEDLLNTRSALPEELLAAWPECAASIVSYGLLDIAGLCLSSSDDRRRICDSLRLAIERHEPRLRQVRARVELAPGTVNRINFVITGVLLGPGLQEPINFDAVLQPSTLHYAIRRHHRQSD</sequence>
<evidence type="ECO:0000313" key="2">
    <source>
        <dbReference type="EMBL" id="TWI66446.1"/>
    </source>
</evidence>
<dbReference type="OrthoDB" id="119583at2"/>
<dbReference type="EMBL" id="VLLB01000003">
    <property type="protein sequence ID" value="TWI66446.1"/>
    <property type="molecule type" value="Genomic_DNA"/>
</dbReference>
<name>A0A562RDF2_9BURK</name>
<comment type="caution">
    <text evidence="2">The sequence shown here is derived from an EMBL/GenBank/DDBJ whole genome shotgun (WGS) entry which is preliminary data.</text>
</comment>
<dbReference type="PANTHER" id="PTHR38595:SF2">
    <property type="entry name" value="TYPE VI SECRETION SYSTEM BASEPLATE SUBUNIT TSSE"/>
    <property type="match status" value="1"/>
</dbReference>
<gene>
    <name evidence="2" type="ORF">IP91_02263</name>
</gene>
<evidence type="ECO:0000313" key="3">
    <source>
        <dbReference type="Proteomes" id="UP000318431"/>
    </source>
</evidence>
<feature type="domain" description="IraD/Gp25-like" evidence="1">
    <location>
        <begin position="26"/>
        <end position="122"/>
    </location>
</feature>
<dbReference type="InterPro" id="IPR017737">
    <property type="entry name" value="TssE1-like"/>
</dbReference>
<dbReference type="RefSeq" id="WP_145649070.1">
    <property type="nucleotide sequence ID" value="NZ_VLLB01000003.1"/>
</dbReference>
<dbReference type="AlphaFoldDB" id="A0A562RDF2"/>
<reference evidence="2 3" key="1">
    <citation type="journal article" date="2015" name="Stand. Genomic Sci.">
        <title>Genomic Encyclopedia of Bacterial and Archaeal Type Strains, Phase III: the genomes of soil and plant-associated and newly described type strains.</title>
        <authorList>
            <person name="Whitman W.B."/>
            <person name="Woyke T."/>
            <person name="Klenk H.P."/>
            <person name="Zhou Y."/>
            <person name="Lilburn T.G."/>
            <person name="Beck B.J."/>
            <person name="De Vos P."/>
            <person name="Vandamme P."/>
            <person name="Eisen J.A."/>
            <person name="Garrity G."/>
            <person name="Hugenholtz P."/>
            <person name="Kyrpides N.C."/>
        </authorList>
    </citation>
    <scope>NUCLEOTIDE SEQUENCE [LARGE SCALE GENOMIC DNA]</scope>
    <source>
        <strain evidence="2 3">CGMCC 1.10822</strain>
    </source>
</reference>
<accession>A0A562RDF2</accession>
<dbReference type="PANTHER" id="PTHR38595">
    <property type="entry name" value="CYTOPLASMIC PROTEIN-RELATED"/>
    <property type="match status" value="1"/>
</dbReference>
<evidence type="ECO:0000259" key="1">
    <source>
        <dbReference type="Pfam" id="PF04965"/>
    </source>
</evidence>
<dbReference type="NCBIfam" id="TIGR03357">
    <property type="entry name" value="VI_zyme"/>
    <property type="match status" value="1"/>
</dbReference>
<dbReference type="InterPro" id="IPR007048">
    <property type="entry name" value="IraD/Gp25-like"/>
</dbReference>
<dbReference type="Pfam" id="PF04965">
    <property type="entry name" value="GPW_gp25"/>
    <property type="match status" value="1"/>
</dbReference>
<protein>
    <submittedName>
        <fullName evidence="2">Type VI secretion system protein ImpF</fullName>
    </submittedName>
</protein>
<proteinExistence type="predicted"/>
<dbReference type="InterPro" id="IPR053176">
    <property type="entry name" value="T6SS_TssE1-like"/>
</dbReference>
<dbReference type="Proteomes" id="UP000318431">
    <property type="component" value="Unassembled WGS sequence"/>
</dbReference>
<dbReference type="SUPFAM" id="SSF160719">
    <property type="entry name" value="gpW/gp25-like"/>
    <property type="match status" value="1"/>
</dbReference>
<keyword evidence="3" id="KW-1185">Reference proteome</keyword>
<organism evidence="2 3">
    <name type="scientific">Pseudoduganella lurida</name>
    <dbReference type="NCBI Taxonomy" id="1036180"/>
    <lineage>
        <taxon>Bacteria</taxon>
        <taxon>Pseudomonadati</taxon>
        <taxon>Pseudomonadota</taxon>
        <taxon>Betaproteobacteria</taxon>
        <taxon>Burkholderiales</taxon>
        <taxon>Oxalobacteraceae</taxon>
        <taxon>Telluria group</taxon>
        <taxon>Pseudoduganella</taxon>
    </lineage>
</organism>